<protein>
    <submittedName>
        <fullName evidence="9">N-formyl-4-amino-5-aminomethyl-2-methylpyrimidine deformylase</fullName>
        <ecNumber evidence="9">3.5.1.-</ecNumber>
    </submittedName>
</protein>
<evidence type="ECO:0000256" key="4">
    <source>
        <dbReference type="ARBA" id="ARBA00022723"/>
    </source>
</evidence>
<dbReference type="EMBL" id="CP063687">
    <property type="protein sequence ID" value="QOY25144.1"/>
    <property type="molecule type" value="Genomic_DNA"/>
</dbReference>
<dbReference type="InterPro" id="IPR011650">
    <property type="entry name" value="Peptidase_M20_dimer"/>
</dbReference>
<comment type="cofactor">
    <cofactor evidence="2">
        <name>Zn(2+)</name>
        <dbReference type="ChEBI" id="CHEBI:29105"/>
    </cofactor>
</comment>
<keyword evidence="5 9" id="KW-0378">Hydrolase</keyword>
<dbReference type="Pfam" id="PF07687">
    <property type="entry name" value="M20_dimer"/>
    <property type="match status" value="1"/>
</dbReference>
<evidence type="ECO:0000256" key="1">
    <source>
        <dbReference type="ARBA" id="ARBA00001941"/>
    </source>
</evidence>
<dbReference type="Pfam" id="PF01546">
    <property type="entry name" value="Peptidase_M20"/>
    <property type="match status" value="1"/>
</dbReference>
<reference evidence="10" key="1">
    <citation type="submission" date="2020-10" db="EMBL/GenBank/DDBJ databases">
        <title>Complete genome sequence of Bacillus velezensis NST6.</title>
        <authorList>
            <person name="Choi J."/>
        </authorList>
    </citation>
    <scope>NUCLEOTIDE SEQUENCE [LARGE SCALE GENOMIC DNA]</scope>
    <source>
        <strain evidence="10">NST6</strain>
    </source>
</reference>
<dbReference type="GO" id="GO:0016787">
    <property type="term" value="F:hydrolase activity"/>
    <property type="evidence" value="ECO:0007669"/>
    <property type="project" value="UniProtKB-KW"/>
</dbReference>
<dbReference type="PANTHER" id="PTHR43808">
    <property type="entry name" value="ACETYLORNITHINE DEACETYLASE"/>
    <property type="match status" value="1"/>
</dbReference>
<proteinExistence type="inferred from homology"/>
<dbReference type="InterPro" id="IPR050072">
    <property type="entry name" value="Peptidase_M20A"/>
</dbReference>
<evidence type="ECO:0000256" key="7">
    <source>
        <dbReference type="ARBA" id="ARBA00023285"/>
    </source>
</evidence>
<dbReference type="SUPFAM" id="SSF55031">
    <property type="entry name" value="Bacterial exopeptidase dimerisation domain"/>
    <property type="match status" value="1"/>
</dbReference>
<dbReference type="SUPFAM" id="SSF53187">
    <property type="entry name" value="Zn-dependent exopeptidases"/>
    <property type="match status" value="1"/>
</dbReference>
<sequence length="426" mass="46611">MHQIDMLLHQAEKRRHDFIHIAERLIAFPTPAPPARNTAEAQKWVAGFLKETGCSVDMWDVYPEDPNVVGVLEGTDSSRHQSLILNGHIDVAEAGGEDWHSDPFQPLVKDGMLIGRGAADMKGGLACVLFSLKLIHDAGIKLPGDLIVQSVIGEEVGEAGTLECCKRGYHADFAVVADTSSLHIQGQGGVITGWIELKSKQTFHDGMRRNMIHAGGGTFGASAIEKMAKIIAALGELERHWAVTKSYPGFAPGTNTINPAVIEGGRHAAFVADECRLWITVHFYPNETHEQAAAEIEDYINRVADSDLWLKENRPVFKWGGSSMIEDRGEVFPALKIDPDHPAVSVLAASHSAVKKQEPVIDVSQTVTDGGWLYHAGIPSVIYGPGDLKNAHSVNEEVSVDELMDYTKIMLRFILGWCSRKKDCPM</sequence>
<evidence type="ECO:0000259" key="8">
    <source>
        <dbReference type="Pfam" id="PF07687"/>
    </source>
</evidence>
<name>A0A2I7TDZ6_BACVE</name>
<dbReference type="NCBIfam" id="TIGR01910">
    <property type="entry name" value="DapE-ArgE"/>
    <property type="match status" value="1"/>
</dbReference>
<organism evidence="9 10">
    <name type="scientific">Bacillus velezensis</name>
    <dbReference type="NCBI Taxonomy" id="492670"/>
    <lineage>
        <taxon>Bacteria</taxon>
        <taxon>Bacillati</taxon>
        <taxon>Bacillota</taxon>
        <taxon>Bacilli</taxon>
        <taxon>Bacillales</taxon>
        <taxon>Bacillaceae</taxon>
        <taxon>Bacillus</taxon>
        <taxon>Bacillus amyloliquefaciens group</taxon>
    </lineage>
</organism>
<dbReference type="STRING" id="1449088.AJ82_08685"/>
<dbReference type="NCBIfam" id="NF006370">
    <property type="entry name" value="PRK08596.1"/>
    <property type="match status" value="1"/>
</dbReference>
<dbReference type="Gene3D" id="3.30.70.360">
    <property type="match status" value="1"/>
</dbReference>
<comment type="similarity">
    <text evidence="3">Belongs to the peptidase M20A family.</text>
</comment>
<evidence type="ECO:0000256" key="6">
    <source>
        <dbReference type="ARBA" id="ARBA00022833"/>
    </source>
</evidence>
<accession>A0A2D3DP24</accession>
<dbReference type="RefSeq" id="WP_021493713.1">
    <property type="nucleotide sequence ID" value="NZ_AP024501.1"/>
</dbReference>
<accession>A0A2I7TDZ6</accession>
<evidence type="ECO:0000313" key="10">
    <source>
        <dbReference type="Proteomes" id="UP000587477"/>
    </source>
</evidence>
<dbReference type="PANTHER" id="PTHR43808:SF24">
    <property type="entry name" value="N-FORMYL-4-AMINO-5-AMINOMETHYL-2-METHYLPYRIMIDINE DEFORMYLASE"/>
    <property type="match status" value="1"/>
</dbReference>
<feature type="domain" description="Peptidase M20 dimerisation" evidence="8">
    <location>
        <begin position="196"/>
        <end position="304"/>
    </location>
</feature>
<dbReference type="GO" id="GO:0046872">
    <property type="term" value="F:metal ion binding"/>
    <property type="evidence" value="ECO:0007669"/>
    <property type="project" value="UniProtKB-KW"/>
</dbReference>
<evidence type="ECO:0000313" key="9">
    <source>
        <dbReference type="EMBL" id="QOY25144.1"/>
    </source>
</evidence>
<dbReference type="EC" id="3.5.1.-" evidence="9"/>
<evidence type="ECO:0000256" key="5">
    <source>
        <dbReference type="ARBA" id="ARBA00022801"/>
    </source>
</evidence>
<dbReference type="AlphaFoldDB" id="A0A2I7TDZ6"/>
<dbReference type="Proteomes" id="UP000587477">
    <property type="component" value="Chromosome"/>
</dbReference>
<dbReference type="Gene3D" id="3.40.630.10">
    <property type="entry name" value="Zn peptidases"/>
    <property type="match status" value="1"/>
</dbReference>
<dbReference type="InterPro" id="IPR010182">
    <property type="entry name" value="ArgE/DapE"/>
</dbReference>
<gene>
    <name evidence="9" type="primary">ylmB_1</name>
    <name evidence="9" type="ORF">BACVE_000072</name>
</gene>
<keyword evidence="4" id="KW-0479">Metal-binding</keyword>
<dbReference type="InterPro" id="IPR002933">
    <property type="entry name" value="Peptidase_M20"/>
</dbReference>
<evidence type="ECO:0000256" key="2">
    <source>
        <dbReference type="ARBA" id="ARBA00001947"/>
    </source>
</evidence>
<comment type="cofactor">
    <cofactor evidence="1">
        <name>Co(2+)</name>
        <dbReference type="ChEBI" id="CHEBI:48828"/>
    </cofactor>
</comment>
<keyword evidence="6" id="KW-0862">Zinc</keyword>
<dbReference type="InterPro" id="IPR036264">
    <property type="entry name" value="Bact_exopeptidase_dim_dom"/>
</dbReference>
<keyword evidence="7" id="KW-0170">Cobalt</keyword>
<evidence type="ECO:0000256" key="3">
    <source>
        <dbReference type="ARBA" id="ARBA00006247"/>
    </source>
</evidence>